<dbReference type="Proteomes" id="UP001291309">
    <property type="component" value="Unassembled WGS sequence"/>
</dbReference>
<sequence>MARFRLETFIAAPPERVFDLSRDLDFHQHSLADTGEKIVGGRQGGLIELGEEVEWQARHLGWVWRLRSRITSLERPHRFTDVQVRGPFSAFEHRHIFEPTEGGTRMVDEWEHRAPLGPLGWLADRLFLARHMKRLLETRNAALKLEAEK</sequence>
<accession>A0ABU5GWW5</accession>
<proteinExistence type="predicted"/>
<evidence type="ECO:0000313" key="2">
    <source>
        <dbReference type="Proteomes" id="UP001291309"/>
    </source>
</evidence>
<dbReference type="CDD" id="cd07820">
    <property type="entry name" value="SRPBCC_3"/>
    <property type="match status" value="1"/>
</dbReference>
<dbReference type="RefSeq" id="WP_321544384.1">
    <property type="nucleotide sequence ID" value="NZ_JAXIVS010000001.1"/>
</dbReference>
<dbReference type="InterPro" id="IPR023393">
    <property type="entry name" value="START-like_dom_sf"/>
</dbReference>
<name>A0ABU5GWW5_9BACT</name>
<gene>
    <name evidence="1" type="ORF">SYV04_04765</name>
</gene>
<dbReference type="Gene3D" id="3.30.530.20">
    <property type="match status" value="1"/>
</dbReference>
<reference evidence="1 2" key="1">
    <citation type="submission" date="2023-12" db="EMBL/GenBank/DDBJ databases">
        <title>the genome sequence of Hyalangium sp. s54d21.</title>
        <authorList>
            <person name="Zhang X."/>
        </authorList>
    </citation>
    <scope>NUCLEOTIDE SEQUENCE [LARGE SCALE GENOMIC DNA]</scope>
    <source>
        <strain evidence="2">s54d21</strain>
    </source>
</reference>
<keyword evidence="2" id="KW-1185">Reference proteome</keyword>
<dbReference type="Pfam" id="PF10604">
    <property type="entry name" value="Polyketide_cyc2"/>
    <property type="match status" value="1"/>
</dbReference>
<dbReference type="SUPFAM" id="SSF55961">
    <property type="entry name" value="Bet v1-like"/>
    <property type="match status" value="1"/>
</dbReference>
<dbReference type="EMBL" id="JAXIVS010000001">
    <property type="protein sequence ID" value="MDY7225680.1"/>
    <property type="molecule type" value="Genomic_DNA"/>
</dbReference>
<organism evidence="1 2">
    <name type="scientific">Hyalangium rubrum</name>
    <dbReference type="NCBI Taxonomy" id="3103134"/>
    <lineage>
        <taxon>Bacteria</taxon>
        <taxon>Pseudomonadati</taxon>
        <taxon>Myxococcota</taxon>
        <taxon>Myxococcia</taxon>
        <taxon>Myxococcales</taxon>
        <taxon>Cystobacterineae</taxon>
        <taxon>Archangiaceae</taxon>
        <taxon>Hyalangium</taxon>
    </lineage>
</organism>
<protein>
    <submittedName>
        <fullName evidence="1">SRPBCC family protein</fullName>
    </submittedName>
</protein>
<dbReference type="InterPro" id="IPR019587">
    <property type="entry name" value="Polyketide_cyclase/dehydratase"/>
</dbReference>
<comment type="caution">
    <text evidence="1">The sequence shown here is derived from an EMBL/GenBank/DDBJ whole genome shotgun (WGS) entry which is preliminary data.</text>
</comment>
<evidence type="ECO:0000313" key="1">
    <source>
        <dbReference type="EMBL" id="MDY7225680.1"/>
    </source>
</evidence>